<evidence type="ECO:0000256" key="1">
    <source>
        <dbReference type="ARBA" id="ARBA00003819"/>
    </source>
</evidence>
<evidence type="ECO:0000256" key="3">
    <source>
        <dbReference type="ARBA" id="ARBA00023067"/>
    </source>
</evidence>
<keyword evidence="3" id="KW-0226">DNA condensation</keyword>
<comment type="similarity">
    <text evidence="2 5">Belongs to the bacterial histone-like protein family.</text>
</comment>
<dbReference type="InterPro" id="IPR010992">
    <property type="entry name" value="IHF-like_DNA-bd_dom_sf"/>
</dbReference>
<dbReference type="RefSeq" id="WP_261625840.1">
    <property type="nucleotide sequence ID" value="NZ_CAMAPC010000002.1"/>
</dbReference>
<accession>A0A9W4QT37</accession>
<proteinExistence type="inferred from homology"/>
<dbReference type="EMBL" id="CAMAPC010000002">
    <property type="protein sequence ID" value="CAH9051979.1"/>
    <property type="molecule type" value="Genomic_DNA"/>
</dbReference>
<name>A0A9W4QT37_9GAMM</name>
<dbReference type="SUPFAM" id="SSF47729">
    <property type="entry name" value="IHF-like DNA-binding proteins"/>
    <property type="match status" value="1"/>
</dbReference>
<comment type="caution">
    <text evidence="6">The sequence shown here is derived from an EMBL/GenBank/DDBJ whole genome shotgun (WGS) entry which is preliminary data.</text>
</comment>
<dbReference type="GO" id="GO:0030261">
    <property type="term" value="P:chromosome condensation"/>
    <property type="evidence" value="ECO:0007669"/>
    <property type="project" value="UniProtKB-KW"/>
</dbReference>
<dbReference type="PANTHER" id="PTHR33175:SF3">
    <property type="entry name" value="DNA-BINDING PROTEIN HU-BETA"/>
    <property type="match status" value="1"/>
</dbReference>
<dbReference type="Gene3D" id="4.10.520.10">
    <property type="entry name" value="IHF-like DNA-binding proteins"/>
    <property type="match status" value="1"/>
</dbReference>
<organism evidence="6 7">
    <name type="scientific">Pseudoalteromonas holothuriae</name>
    <dbReference type="NCBI Taxonomy" id="2963714"/>
    <lineage>
        <taxon>Bacteria</taxon>
        <taxon>Pseudomonadati</taxon>
        <taxon>Pseudomonadota</taxon>
        <taxon>Gammaproteobacteria</taxon>
        <taxon>Alteromonadales</taxon>
        <taxon>Pseudoalteromonadaceae</taxon>
        <taxon>Pseudoalteromonas</taxon>
    </lineage>
</organism>
<dbReference type="Pfam" id="PF00216">
    <property type="entry name" value="Bac_DNA_binding"/>
    <property type="match status" value="1"/>
</dbReference>
<dbReference type="InterPro" id="IPR000119">
    <property type="entry name" value="Hist_DNA-bd"/>
</dbReference>
<evidence type="ECO:0000256" key="4">
    <source>
        <dbReference type="ARBA" id="ARBA00023125"/>
    </source>
</evidence>
<evidence type="ECO:0000313" key="7">
    <source>
        <dbReference type="Proteomes" id="UP001152467"/>
    </source>
</evidence>
<gene>
    <name evidence="6" type="primary">hupB_1</name>
    <name evidence="6" type="ORF">PSECIP111854_00875</name>
</gene>
<dbReference type="Proteomes" id="UP001152467">
    <property type="component" value="Unassembled WGS sequence"/>
</dbReference>
<dbReference type="PANTHER" id="PTHR33175">
    <property type="entry name" value="DNA-BINDING PROTEIN HU"/>
    <property type="match status" value="1"/>
</dbReference>
<dbReference type="PRINTS" id="PR01727">
    <property type="entry name" value="DNABINDINGHU"/>
</dbReference>
<dbReference type="GO" id="GO:0005829">
    <property type="term" value="C:cytosol"/>
    <property type="evidence" value="ECO:0007669"/>
    <property type="project" value="TreeGrafter"/>
</dbReference>
<evidence type="ECO:0000313" key="6">
    <source>
        <dbReference type="EMBL" id="CAH9051979.1"/>
    </source>
</evidence>
<evidence type="ECO:0000256" key="2">
    <source>
        <dbReference type="ARBA" id="ARBA00010529"/>
    </source>
</evidence>
<comment type="function">
    <text evidence="1">Histone-like DNA-binding protein which is capable of wrapping DNA to stabilize it, and thus to prevent its denaturation under extreme environmental conditions.</text>
</comment>
<keyword evidence="7" id="KW-1185">Reference proteome</keyword>
<reference evidence="6" key="1">
    <citation type="submission" date="2022-07" db="EMBL/GenBank/DDBJ databases">
        <authorList>
            <person name="Criscuolo A."/>
        </authorList>
    </citation>
    <scope>NUCLEOTIDE SEQUENCE</scope>
    <source>
        <strain evidence="6">CIP111854</strain>
    </source>
</reference>
<dbReference type="AlphaFoldDB" id="A0A9W4QT37"/>
<protein>
    <submittedName>
        <fullName evidence="6">DNA-binding protein HU-beta</fullName>
    </submittedName>
</protein>
<keyword evidence="4 6" id="KW-0238">DNA-binding</keyword>
<dbReference type="SMART" id="SM00411">
    <property type="entry name" value="BHL"/>
    <property type="match status" value="1"/>
</dbReference>
<dbReference type="GO" id="GO:0030527">
    <property type="term" value="F:structural constituent of chromatin"/>
    <property type="evidence" value="ECO:0007669"/>
    <property type="project" value="InterPro"/>
</dbReference>
<dbReference type="CDD" id="cd13831">
    <property type="entry name" value="HU"/>
    <property type="match status" value="1"/>
</dbReference>
<dbReference type="GO" id="GO:0003677">
    <property type="term" value="F:DNA binding"/>
    <property type="evidence" value="ECO:0007669"/>
    <property type="project" value="UniProtKB-KW"/>
</dbReference>
<sequence>MNKSQLITAISTHSELTKKESQDALNALLFVIKKRLSEGDQVPISGLGTFALSYHPAKAGRNPRTGEAITIAGANKVQFKAAKALKDALT</sequence>
<evidence type="ECO:0000256" key="5">
    <source>
        <dbReference type="RuleBase" id="RU003939"/>
    </source>
</evidence>